<keyword evidence="1" id="KW-0732">Signal</keyword>
<evidence type="ECO:0000313" key="2">
    <source>
        <dbReference type="EMBL" id="XCD15484.1"/>
    </source>
</evidence>
<dbReference type="AlphaFoldDB" id="A0AAU8BHH2"/>
<dbReference type="EMBL" id="CP115920">
    <property type="protein sequence ID" value="XCD15484.1"/>
    <property type="molecule type" value="Genomic_DNA"/>
</dbReference>
<protein>
    <submittedName>
        <fullName evidence="2">DUF2799 domain-containing protein</fullName>
    </submittedName>
</protein>
<dbReference type="PROSITE" id="PS51257">
    <property type="entry name" value="PROKAR_LIPOPROTEIN"/>
    <property type="match status" value="1"/>
</dbReference>
<feature type="chain" id="PRO_5043851643" evidence="1">
    <location>
        <begin position="21"/>
        <end position="117"/>
    </location>
</feature>
<proteinExistence type="predicted"/>
<name>A0AAU8BHH2_9VIBR</name>
<evidence type="ECO:0000256" key="1">
    <source>
        <dbReference type="SAM" id="SignalP"/>
    </source>
</evidence>
<gene>
    <name evidence="2" type="ORF">PG915_12960</name>
</gene>
<reference evidence="2" key="1">
    <citation type="submission" date="2023-01" db="EMBL/GenBank/DDBJ databases">
        <title>Vibrio sp. CB1-14 genome sequencing.</title>
        <authorList>
            <person name="Otstavnykh N."/>
            <person name="Isaeva M."/>
            <person name="Meleshko D."/>
        </authorList>
    </citation>
    <scope>NUCLEOTIDE SEQUENCE</scope>
    <source>
        <strain evidence="2">CB1-14</strain>
    </source>
</reference>
<organism evidence="2">
    <name type="scientific">Vibrio chaetopteri</name>
    <dbReference type="NCBI Taxonomy" id="3016528"/>
    <lineage>
        <taxon>Bacteria</taxon>
        <taxon>Pseudomonadati</taxon>
        <taxon>Pseudomonadota</taxon>
        <taxon>Gammaproteobacteria</taxon>
        <taxon>Vibrionales</taxon>
        <taxon>Vibrionaceae</taxon>
        <taxon>Vibrio</taxon>
    </lineage>
</organism>
<feature type="signal peptide" evidence="1">
    <location>
        <begin position="1"/>
        <end position="20"/>
    </location>
</feature>
<dbReference type="KEGG" id="vck:PG915_12960"/>
<accession>A0AAU8BHH2</accession>
<dbReference type="InterPro" id="IPR021242">
    <property type="entry name" value="DUF2799"/>
</dbReference>
<dbReference type="RefSeq" id="WP_353496891.1">
    <property type="nucleotide sequence ID" value="NZ_CP115920.1"/>
</dbReference>
<sequence>MRNWTTLGAMLLTMVLAGCAATNLPTDGSTESWSQFGYEEGQKGFIKKDQEWLELTQESLFAAYLDGYEKGREEYCSQDAYKLGIMGKPYAGVCDELDWRFRMRYNDGRSNQSLGRL</sequence>
<dbReference type="Pfam" id="PF10973">
    <property type="entry name" value="DUF2799"/>
    <property type="match status" value="1"/>
</dbReference>